<name>A0ABW7CB84_9CYAN</name>
<proteinExistence type="predicted"/>
<evidence type="ECO:0000313" key="2">
    <source>
        <dbReference type="EMBL" id="MFG3818389.1"/>
    </source>
</evidence>
<sequence length="70" mass="7794">MSDKELTDRQKSSLVGSMEQEGLDREATLARLDRGFPVPVAEIDYIQTEVNGVIQTIMLFPVEIPEVTVS</sequence>
<feature type="compositionally biased region" description="Basic and acidic residues" evidence="1">
    <location>
        <begin position="1"/>
        <end position="11"/>
    </location>
</feature>
<protein>
    <recommendedName>
        <fullName evidence="4">Nitrile hydratase alpha /Thiocyanate hydrolase gamma domain-containing protein</fullName>
    </recommendedName>
</protein>
<evidence type="ECO:0000313" key="3">
    <source>
        <dbReference type="Proteomes" id="UP001604335"/>
    </source>
</evidence>
<evidence type="ECO:0008006" key="4">
    <source>
        <dbReference type="Google" id="ProtNLM"/>
    </source>
</evidence>
<gene>
    <name evidence="2" type="ORF">VPK24_12130</name>
</gene>
<keyword evidence="3" id="KW-1185">Reference proteome</keyword>
<accession>A0ABW7CB84</accession>
<dbReference type="RefSeq" id="WP_393013732.1">
    <property type="nucleotide sequence ID" value="NZ_JAZAQF010000072.1"/>
</dbReference>
<feature type="region of interest" description="Disordered" evidence="1">
    <location>
        <begin position="1"/>
        <end position="20"/>
    </location>
</feature>
<dbReference type="EMBL" id="JAZAQF010000072">
    <property type="protein sequence ID" value="MFG3818389.1"/>
    <property type="molecule type" value="Genomic_DNA"/>
</dbReference>
<organism evidence="2 3">
    <name type="scientific">Limnothrix redekei LRLZ20PSL1</name>
    <dbReference type="NCBI Taxonomy" id="3112953"/>
    <lineage>
        <taxon>Bacteria</taxon>
        <taxon>Bacillati</taxon>
        <taxon>Cyanobacteriota</taxon>
        <taxon>Cyanophyceae</taxon>
        <taxon>Pseudanabaenales</taxon>
        <taxon>Pseudanabaenaceae</taxon>
        <taxon>Limnothrix</taxon>
    </lineage>
</organism>
<dbReference type="Proteomes" id="UP001604335">
    <property type="component" value="Unassembled WGS sequence"/>
</dbReference>
<reference evidence="3" key="1">
    <citation type="journal article" date="2024" name="Algal Res.">
        <title>Biochemical, toxicological and genomic investigation of a high-biomass producing Limnothrix strain isolated from Italian shallow drinking water reservoir.</title>
        <authorList>
            <person name="Simonazzi M."/>
            <person name="Shishido T.K."/>
            <person name="Delbaje E."/>
            <person name="Wahlsten M."/>
            <person name="Fewer D.P."/>
            <person name="Sivonen K."/>
            <person name="Pezzolesi L."/>
            <person name="Pistocchi R."/>
        </authorList>
    </citation>
    <scope>NUCLEOTIDE SEQUENCE [LARGE SCALE GENOMIC DNA]</scope>
    <source>
        <strain evidence="3">LRLZ20PSL1</strain>
    </source>
</reference>
<comment type="caution">
    <text evidence="2">The sequence shown here is derived from an EMBL/GenBank/DDBJ whole genome shotgun (WGS) entry which is preliminary data.</text>
</comment>
<evidence type="ECO:0000256" key="1">
    <source>
        <dbReference type="SAM" id="MobiDB-lite"/>
    </source>
</evidence>